<dbReference type="PANTHER" id="PTHR42883">
    <property type="entry name" value="GLUCOSE-1-PHOSPHATE THYMIDYLTRANSFERASE"/>
    <property type="match status" value="1"/>
</dbReference>
<name>A0A399FYZ9_UNCN2</name>
<dbReference type="PANTHER" id="PTHR42883:SF2">
    <property type="entry name" value="THYMIDYLYLTRANSFERASE"/>
    <property type="match status" value="1"/>
</dbReference>
<evidence type="ECO:0000313" key="3">
    <source>
        <dbReference type="Proteomes" id="UP000266287"/>
    </source>
</evidence>
<evidence type="ECO:0000313" key="2">
    <source>
        <dbReference type="EMBL" id="RII00686.1"/>
    </source>
</evidence>
<accession>A0A399FYZ9</accession>
<dbReference type="SUPFAM" id="SSF53448">
    <property type="entry name" value="Nucleotide-diphospho-sugar transferases"/>
    <property type="match status" value="1"/>
</dbReference>
<feature type="domain" description="Nucleotidyl transferase" evidence="1">
    <location>
        <begin position="2"/>
        <end position="243"/>
    </location>
</feature>
<dbReference type="CDD" id="cd04181">
    <property type="entry name" value="NTP_transferase"/>
    <property type="match status" value="1"/>
</dbReference>
<dbReference type="AlphaFoldDB" id="A0A399FYZ9"/>
<comment type="caution">
    <text evidence="2">The sequence shown here is derived from an EMBL/GenBank/DDBJ whole genome shotgun (WGS) entry which is preliminary data.</text>
</comment>
<proteinExistence type="predicted"/>
<reference evidence="2 3" key="1">
    <citation type="submission" date="2018-08" db="EMBL/GenBank/DDBJ databases">
        <title>Draft genome of candidate division NPL-UPA2 bacterium Unc8 that adapted to ultra-basic serpentinizing groundwater.</title>
        <authorList>
            <person name="Ishii S."/>
            <person name="Suzuki S."/>
            <person name="Nealson K.H."/>
        </authorList>
    </citation>
    <scope>NUCLEOTIDE SEQUENCE [LARGE SCALE GENOMIC DNA]</scope>
    <source>
        <strain evidence="2">Unc8</strain>
    </source>
</reference>
<gene>
    <name evidence="2" type="ORF">B9J77_01305</name>
</gene>
<dbReference type="EMBL" id="NDHY01000002">
    <property type="protein sequence ID" value="RII00686.1"/>
    <property type="molecule type" value="Genomic_DNA"/>
</dbReference>
<dbReference type="Gene3D" id="3.90.550.10">
    <property type="entry name" value="Spore Coat Polysaccharide Biosynthesis Protein SpsA, Chain A"/>
    <property type="match status" value="1"/>
</dbReference>
<dbReference type="Pfam" id="PF00483">
    <property type="entry name" value="NTP_transferase"/>
    <property type="match status" value="1"/>
</dbReference>
<evidence type="ECO:0000259" key="1">
    <source>
        <dbReference type="Pfam" id="PF00483"/>
    </source>
</evidence>
<keyword evidence="2" id="KW-0808">Transferase</keyword>
<protein>
    <submittedName>
        <fullName evidence="2">Nucleotidyltransferase family protein</fullName>
    </submittedName>
</protein>
<sequence length="247" mass="28675">MKALILCAGYATRLYPLTKDRPKSLLPVGKKPMIEYILERVEEIEDIDKVYIVTNGKFSKHFRRWGEGYQGKKQLKIINDETFSDDEKLGAIGDIKFVIDKEKINDELLIIGGDNLFDFSLTDFIRFFNIKKRATVALYNVDDREEIKKYSVVTLNSEKRIVGFEEKPENPVTTLIAICMYIFPEKELGFVANYIKEGGNPDATGFYIAWLHRHRPVYGFTFTGNWYDIGDADLYRFVNKKYSESDQ</sequence>
<dbReference type="InterPro" id="IPR029044">
    <property type="entry name" value="Nucleotide-diphossugar_trans"/>
</dbReference>
<dbReference type="Proteomes" id="UP000266287">
    <property type="component" value="Unassembled WGS sequence"/>
</dbReference>
<dbReference type="GO" id="GO:0016740">
    <property type="term" value="F:transferase activity"/>
    <property type="evidence" value="ECO:0007669"/>
    <property type="project" value="UniProtKB-KW"/>
</dbReference>
<organism evidence="2 3">
    <name type="scientific">candidate division NPL-UPA2 bacterium Unc8</name>
    <dbReference type="NCBI Taxonomy" id="1980939"/>
    <lineage>
        <taxon>Bacteria</taxon>
    </lineage>
</organism>
<dbReference type="InterPro" id="IPR005835">
    <property type="entry name" value="NTP_transferase_dom"/>
</dbReference>